<dbReference type="Gene3D" id="3.40.50.300">
    <property type="entry name" value="P-loop containing nucleotide triphosphate hydrolases"/>
    <property type="match status" value="1"/>
</dbReference>
<dbReference type="Pfam" id="PF00158">
    <property type="entry name" value="Sigma54_activat"/>
    <property type="match status" value="1"/>
</dbReference>
<keyword evidence="2" id="KW-0067">ATP-binding</keyword>
<dbReference type="InterPro" id="IPR013767">
    <property type="entry name" value="PAS_fold"/>
</dbReference>
<evidence type="ECO:0000256" key="1">
    <source>
        <dbReference type="ARBA" id="ARBA00022741"/>
    </source>
</evidence>
<dbReference type="InterPro" id="IPR035965">
    <property type="entry name" value="PAS-like_dom_sf"/>
</dbReference>
<dbReference type="InterPro" id="IPR000014">
    <property type="entry name" value="PAS"/>
</dbReference>
<dbReference type="Gene3D" id="3.30.450.20">
    <property type="entry name" value="PAS domain"/>
    <property type="match status" value="1"/>
</dbReference>
<dbReference type="NCBIfam" id="TIGR00229">
    <property type="entry name" value="sensory_box"/>
    <property type="match status" value="1"/>
</dbReference>
<dbReference type="CDD" id="cd00009">
    <property type="entry name" value="AAA"/>
    <property type="match status" value="1"/>
</dbReference>
<accession>A0ABW0YPH6</accession>
<dbReference type="InterPro" id="IPR058031">
    <property type="entry name" value="AAA_lid_NorR"/>
</dbReference>
<dbReference type="PANTHER" id="PTHR32071">
    <property type="entry name" value="TRANSCRIPTIONAL REGULATORY PROTEIN"/>
    <property type="match status" value="1"/>
</dbReference>
<evidence type="ECO:0000313" key="8">
    <source>
        <dbReference type="Proteomes" id="UP001596142"/>
    </source>
</evidence>
<feature type="domain" description="PAS" evidence="6">
    <location>
        <begin position="198"/>
        <end position="243"/>
    </location>
</feature>
<dbReference type="InterPro" id="IPR025662">
    <property type="entry name" value="Sigma_54_int_dom_ATP-bd_1"/>
</dbReference>
<gene>
    <name evidence="7" type="ORF">ACFPU1_06345</name>
</gene>
<comment type="caution">
    <text evidence="7">The sequence shown here is derived from an EMBL/GenBank/DDBJ whole genome shotgun (WGS) entry which is preliminary data.</text>
</comment>
<dbReference type="PANTHER" id="PTHR32071:SF57">
    <property type="entry name" value="C4-DICARBOXYLATE TRANSPORT TRANSCRIPTIONAL REGULATORY PROTEIN DCTD"/>
    <property type="match status" value="1"/>
</dbReference>
<dbReference type="Gene3D" id="1.10.10.60">
    <property type="entry name" value="Homeodomain-like"/>
    <property type="match status" value="1"/>
</dbReference>
<dbReference type="InterPro" id="IPR025944">
    <property type="entry name" value="Sigma_54_int_dom_CS"/>
</dbReference>
<keyword evidence="3" id="KW-0805">Transcription regulation</keyword>
<evidence type="ECO:0000256" key="2">
    <source>
        <dbReference type="ARBA" id="ARBA00022840"/>
    </source>
</evidence>
<dbReference type="PROSITE" id="PS50045">
    <property type="entry name" value="SIGMA54_INTERACT_4"/>
    <property type="match status" value="1"/>
</dbReference>
<dbReference type="PROSITE" id="PS00675">
    <property type="entry name" value="SIGMA54_INTERACT_1"/>
    <property type="match status" value="1"/>
</dbReference>
<organism evidence="7 8">
    <name type="scientific">Thalassorhabdus alkalitolerans</name>
    <dbReference type="NCBI Taxonomy" id="2282697"/>
    <lineage>
        <taxon>Bacteria</taxon>
        <taxon>Bacillati</taxon>
        <taxon>Bacillota</taxon>
        <taxon>Bacilli</taxon>
        <taxon>Bacillales</taxon>
        <taxon>Bacillaceae</taxon>
        <taxon>Thalassorhabdus</taxon>
    </lineage>
</organism>
<keyword evidence="4" id="KW-0804">Transcription</keyword>
<dbReference type="InterPro" id="IPR010524">
    <property type="entry name" value="Sig_transdc_resp-reg_PrpR_N"/>
</dbReference>
<dbReference type="Proteomes" id="UP001596142">
    <property type="component" value="Unassembled WGS sequence"/>
</dbReference>
<feature type="domain" description="Sigma-54 factor interaction" evidence="5">
    <location>
        <begin position="327"/>
        <end position="556"/>
    </location>
</feature>
<keyword evidence="8" id="KW-1185">Reference proteome</keyword>
<evidence type="ECO:0000256" key="3">
    <source>
        <dbReference type="ARBA" id="ARBA00023015"/>
    </source>
</evidence>
<dbReference type="InterPro" id="IPR003593">
    <property type="entry name" value="AAA+_ATPase"/>
</dbReference>
<proteinExistence type="predicted"/>
<dbReference type="InterPro" id="IPR002197">
    <property type="entry name" value="HTH_Fis"/>
</dbReference>
<dbReference type="SUPFAM" id="SSF55785">
    <property type="entry name" value="PYP-like sensor domain (PAS domain)"/>
    <property type="match status" value="1"/>
</dbReference>
<dbReference type="PROSITE" id="PS50112">
    <property type="entry name" value="PAS"/>
    <property type="match status" value="1"/>
</dbReference>
<dbReference type="Pfam" id="PF25601">
    <property type="entry name" value="AAA_lid_14"/>
    <property type="match status" value="1"/>
</dbReference>
<dbReference type="Gene3D" id="1.10.8.60">
    <property type="match status" value="1"/>
</dbReference>
<dbReference type="SUPFAM" id="SSF46689">
    <property type="entry name" value="Homeodomain-like"/>
    <property type="match status" value="1"/>
</dbReference>
<dbReference type="Pfam" id="PF02954">
    <property type="entry name" value="HTH_8"/>
    <property type="match status" value="1"/>
</dbReference>
<dbReference type="SMART" id="SM00382">
    <property type="entry name" value="AAA"/>
    <property type="match status" value="1"/>
</dbReference>
<sequence length="637" mass="71957">MGKIAFIAPDKHLYIQGKKIIRELGIEKKTTIYLARLNRAVRLARKLQHEETDVIVCRGGTASLLKELNINVPIVEVPITGQDLAQVFHEAKQLSNSFTPKVAILAFQNMIYDIEILSDILDIKLSIYPIEKPEDIPLKIKNIPANNVDIVVGGIKSTILAEKQGFKTIRITSGDYSIQSALLEAEKILLARKIEKERSQKFKALIDYSVQGIISVDRKKIVNVFNPTAERLLHISSENVLGKEFDSSLNFLDVDECLSKGTESIGQVIQFRNVWLTCNMAPIIVDNHIVGAMITFQDITQIQELEAKIRNQVTKRKLDAKYVFSDLIGSSKEIKETKRIAKEIAAVDTTVLISGETGTGKELFAQSIHNSSSRKNGPFVAINCAALPPNLLESELFGYVEGAFTGASKKGKPGLFEMAHQGTIFLDEISEMDQYGQSRLLRVLQEKQVMRLGDDKYLPIDVRIIAATNKNLRKLINEGEFREDLLYRLKVLTVNIPSLRKRKTDVNDLCQHFLSFYSKQHNKEVTITPSGLEKLKEYQWPGNVRELGHFIERLTVIAKEKSITDYEIGKYLEGNEFDLVNNDVSSLTDIESEKDRIVEALTRCNSNISQAAKLLQIDRSTLYRKLNKYNIEVKKSY</sequence>
<evidence type="ECO:0000256" key="4">
    <source>
        <dbReference type="ARBA" id="ARBA00023163"/>
    </source>
</evidence>
<reference evidence="8" key="1">
    <citation type="journal article" date="2019" name="Int. J. Syst. Evol. Microbiol.">
        <title>The Global Catalogue of Microorganisms (GCM) 10K type strain sequencing project: providing services to taxonomists for standard genome sequencing and annotation.</title>
        <authorList>
            <consortium name="The Broad Institute Genomics Platform"/>
            <consortium name="The Broad Institute Genome Sequencing Center for Infectious Disease"/>
            <person name="Wu L."/>
            <person name="Ma J."/>
        </authorList>
    </citation>
    <scope>NUCLEOTIDE SEQUENCE [LARGE SCALE GENOMIC DNA]</scope>
    <source>
        <strain evidence="8">CECT 7184</strain>
    </source>
</reference>
<dbReference type="Pfam" id="PF06506">
    <property type="entry name" value="PrpR_N"/>
    <property type="match status" value="1"/>
</dbReference>
<evidence type="ECO:0000313" key="7">
    <source>
        <dbReference type="EMBL" id="MFC5712393.1"/>
    </source>
</evidence>
<dbReference type="InterPro" id="IPR027417">
    <property type="entry name" value="P-loop_NTPase"/>
</dbReference>
<dbReference type="Pfam" id="PF00989">
    <property type="entry name" value="PAS"/>
    <property type="match status" value="1"/>
</dbReference>
<dbReference type="Gene3D" id="3.40.50.10660">
    <property type="entry name" value="PrpR receptor domain-like"/>
    <property type="match status" value="1"/>
</dbReference>
<dbReference type="InterPro" id="IPR002078">
    <property type="entry name" value="Sigma_54_int"/>
</dbReference>
<dbReference type="PROSITE" id="PS00688">
    <property type="entry name" value="SIGMA54_INTERACT_3"/>
    <property type="match status" value="1"/>
</dbReference>
<evidence type="ECO:0000259" key="5">
    <source>
        <dbReference type="PROSITE" id="PS50045"/>
    </source>
</evidence>
<dbReference type="InterPro" id="IPR009057">
    <property type="entry name" value="Homeodomain-like_sf"/>
</dbReference>
<name>A0ABW0YPH6_9BACI</name>
<dbReference type="Gene3D" id="3.40.50.2300">
    <property type="match status" value="1"/>
</dbReference>
<dbReference type="SUPFAM" id="SSF52540">
    <property type="entry name" value="P-loop containing nucleoside triphosphate hydrolases"/>
    <property type="match status" value="1"/>
</dbReference>
<dbReference type="SUPFAM" id="SSF159800">
    <property type="entry name" value="PrpR receptor domain-like"/>
    <property type="match status" value="1"/>
</dbReference>
<keyword evidence="1" id="KW-0547">Nucleotide-binding</keyword>
<dbReference type="RefSeq" id="WP_385939522.1">
    <property type="nucleotide sequence ID" value="NZ_JBHSOZ010000003.1"/>
</dbReference>
<dbReference type="PRINTS" id="PR01590">
    <property type="entry name" value="HTHFIS"/>
</dbReference>
<dbReference type="SMART" id="SM00091">
    <property type="entry name" value="PAS"/>
    <property type="match status" value="1"/>
</dbReference>
<evidence type="ECO:0000259" key="6">
    <source>
        <dbReference type="PROSITE" id="PS50112"/>
    </source>
</evidence>
<dbReference type="EMBL" id="JBHSOZ010000003">
    <property type="protein sequence ID" value="MFC5712393.1"/>
    <property type="molecule type" value="Genomic_DNA"/>
</dbReference>
<protein>
    <submittedName>
        <fullName evidence="7">Sigma 54-interacting transcriptional regulator</fullName>
    </submittedName>
</protein>